<evidence type="ECO:0000313" key="2">
    <source>
        <dbReference type="EMBL" id="ABM33473.1"/>
    </source>
</evidence>
<dbReference type="eggNOG" id="COG1396">
    <property type="taxonomic scope" value="Bacteria"/>
</dbReference>
<accession>A1TR85</accession>
<dbReference type="Pfam" id="PF13560">
    <property type="entry name" value="HTH_31"/>
    <property type="match status" value="1"/>
</dbReference>
<dbReference type="GO" id="GO:0003677">
    <property type="term" value="F:DNA binding"/>
    <property type="evidence" value="ECO:0007669"/>
    <property type="project" value="InterPro"/>
</dbReference>
<dbReference type="InterPro" id="IPR010982">
    <property type="entry name" value="Lambda_DNA-bd_dom_sf"/>
</dbReference>
<dbReference type="Proteomes" id="UP000002596">
    <property type="component" value="Chromosome"/>
</dbReference>
<proteinExistence type="predicted"/>
<dbReference type="HOGENOM" id="CLU_066192_23_2_4"/>
<gene>
    <name evidence="2" type="ordered locus">Aave_2905</name>
</gene>
<evidence type="ECO:0000313" key="3">
    <source>
        <dbReference type="Proteomes" id="UP000002596"/>
    </source>
</evidence>
<sequence length="134" mass="14076">MREERKRLGWSQVVAASHAGISREMWSKYEAGAEPGARVLAAVGAAGVDTQYVLTGEREGAGSPLTPEEQMLLSYFRDASKEVRKAALGALLGATVSSTAAPQNMTMKMSNKAAGGVQVGYVGGSVNTNKRRSS</sequence>
<dbReference type="InterPro" id="IPR001387">
    <property type="entry name" value="Cro/C1-type_HTH"/>
</dbReference>
<dbReference type="KEGG" id="aav:Aave_2905"/>
<reference evidence="2 3" key="1">
    <citation type="submission" date="2006-12" db="EMBL/GenBank/DDBJ databases">
        <title>Complete sequence of Acidovorax avenae subsp. citrulli AAC00-1.</title>
        <authorList>
            <consortium name="US DOE Joint Genome Institute"/>
            <person name="Copeland A."/>
            <person name="Lucas S."/>
            <person name="Lapidus A."/>
            <person name="Barry K."/>
            <person name="Detter J.C."/>
            <person name="Glavina del Rio T."/>
            <person name="Dalin E."/>
            <person name="Tice H."/>
            <person name="Pitluck S."/>
            <person name="Kiss H."/>
            <person name="Brettin T."/>
            <person name="Bruce D."/>
            <person name="Han C."/>
            <person name="Tapia R."/>
            <person name="Gilna P."/>
            <person name="Schmutz J."/>
            <person name="Larimer F."/>
            <person name="Land M."/>
            <person name="Hauser L."/>
            <person name="Kyrpides N."/>
            <person name="Kim E."/>
            <person name="Stahl D."/>
            <person name="Richardson P."/>
        </authorList>
    </citation>
    <scope>NUCLEOTIDE SEQUENCE [LARGE SCALE GENOMIC DNA]</scope>
    <source>
        <strain evidence="2 3">AAC00-1</strain>
    </source>
</reference>
<evidence type="ECO:0000259" key="1">
    <source>
        <dbReference type="PROSITE" id="PS50943"/>
    </source>
</evidence>
<organism evidence="2 3">
    <name type="scientific">Paracidovorax citrulli (strain AAC00-1)</name>
    <name type="common">Acidovorax citrulli</name>
    <dbReference type="NCBI Taxonomy" id="397945"/>
    <lineage>
        <taxon>Bacteria</taxon>
        <taxon>Pseudomonadati</taxon>
        <taxon>Pseudomonadota</taxon>
        <taxon>Betaproteobacteria</taxon>
        <taxon>Burkholderiales</taxon>
        <taxon>Comamonadaceae</taxon>
        <taxon>Paracidovorax</taxon>
    </lineage>
</organism>
<dbReference type="STRING" id="397945.Aave_2905"/>
<protein>
    <submittedName>
        <fullName evidence="2">Transcriptional regulator, XRE family</fullName>
    </submittedName>
</protein>
<dbReference type="PROSITE" id="PS50943">
    <property type="entry name" value="HTH_CROC1"/>
    <property type="match status" value="1"/>
</dbReference>
<dbReference type="Gene3D" id="1.10.260.40">
    <property type="entry name" value="lambda repressor-like DNA-binding domains"/>
    <property type="match status" value="1"/>
</dbReference>
<dbReference type="SUPFAM" id="SSF47413">
    <property type="entry name" value="lambda repressor-like DNA-binding domains"/>
    <property type="match status" value="1"/>
</dbReference>
<dbReference type="EMBL" id="CP000512">
    <property type="protein sequence ID" value="ABM33473.1"/>
    <property type="molecule type" value="Genomic_DNA"/>
</dbReference>
<dbReference type="AlphaFoldDB" id="A1TR85"/>
<dbReference type="CDD" id="cd00093">
    <property type="entry name" value="HTH_XRE"/>
    <property type="match status" value="1"/>
</dbReference>
<name>A1TR85_PARC0</name>
<feature type="domain" description="HTH cro/C1-type" evidence="1">
    <location>
        <begin position="1"/>
        <end position="53"/>
    </location>
</feature>